<dbReference type="KEGG" id="zju:107410776"/>
<reference evidence="7" key="1">
    <citation type="submission" date="2025-08" db="UniProtKB">
        <authorList>
            <consortium name="RefSeq"/>
        </authorList>
    </citation>
    <scope>IDENTIFICATION</scope>
    <source>
        <tissue evidence="7">Seedling</tissue>
    </source>
</reference>
<dbReference type="FunCoup" id="A0A6P3Z7E8">
    <property type="interactions" value="847"/>
</dbReference>
<evidence type="ECO:0000256" key="1">
    <source>
        <dbReference type="ARBA" id="ARBA00009995"/>
    </source>
</evidence>
<dbReference type="GO" id="GO:0035251">
    <property type="term" value="F:UDP-glucosyltransferase activity"/>
    <property type="evidence" value="ECO:0007669"/>
    <property type="project" value="InterPro"/>
</dbReference>
<dbReference type="RefSeq" id="XP_015873730.3">
    <property type="nucleotide sequence ID" value="XM_016018244.4"/>
</dbReference>
<dbReference type="InterPro" id="IPR050481">
    <property type="entry name" value="UDP-glycosyltransf_plant"/>
</dbReference>
<dbReference type="InterPro" id="IPR002213">
    <property type="entry name" value="UDP_glucos_trans"/>
</dbReference>
<sequence length="475" mass="52915">MKKAELVLIPAPAVGHLVSILEFAKRLIDRDHRISFTILAIKSAFPSSSDSYIRSVIASQPRIKLIDVPQVDPPAKELLRSPVKYFSTYIQSHTPHVNNIISDIISSNNSDNSNRVVGLVVDFFCVSMVDVAQQLNLPSYLFMTSNAGGLSLMLYLPILHDQKLDAEIYYRDHDLVVPGIAKSIPPNVLPSAFTDGGYADYIEIARKFREARGIIVNTFEELEPFAVNWLSSGPAQAPLVYTVGPVLDLQGGSKAHTSLDQDDHDKIIHWLDDQPPLSVVFLCFGSMGSFDEAQVKEIAFGLERSEQRFLWSLRVQQYPKEGDPVGLFLPDGFLERIKGRGMVCGWAPQVEVLAHKSTGGFVSHCGWNSILESLWNGVPIVTWPLYAEQPMNAFRMARELGMAEELRVDYRRGGNVGDLVMADEIEKAVRDVMEKESEVRKKVKEMGELARKAVMEGGSSFNSTGRFIEDMIGKE</sequence>
<proteinExistence type="inferred from homology"/>
<dbReference type="PANTHER" id="PTHR48048:SF94">
    <property type="entry name" value="GLYCOSYLTRANSFERASE"/>
    <property type="match status" value="1"/>
</dbReference>
<dbReference type="GeneID" id="107410776"/>
<organism evidence="6 7">
    <name type="scientific">Ziziphus jujuba</name>
    <name type="common">Chinese jujube</name>
    <name type="synonym">Ziziphus sativa</name>
    <dbReference type="NCBI Taxonomy" id="326968"/>
    <lineage>
        <taxon>Eukaryota</taxon>
        <taxon>Viridiplantae</taxon>
        <taxon>Streptophyta</taxon>
        <taxon>Embryophyta</taxon>
        <taxon>Tracheophyta</taxon>
        <taxon>Spermatophyta</taxon>
        <taxon>Magnoliopsida</taxon>
        <taxon>eudicotyledons</taxon>
        <taxon>Gunneridae</taxon>
        <taxon>Pentapetalae</taxon>
        <taxon>rosids</taxon>
        <taxon>fabids</taxon>
        <taxon>Rosales</taxon>
        <taxon>Rhamnaceae</taxon>
        <taxon>Paliureae</taxon>
        <taxon>Ziziphus</taxon>
    </lineage>
</organism>
<accession>A0A6P3Z7E8</accession>
<dbReference type="PANTHER" id="PTHR48048">
    <property type="entry name" value="GLYCOSYLTRANSFERASE"/>
    <property type="match status" value="1"/>
</dbReference>
<evidence type="ECO:0000256" key="4">
    <source>
        <dbReference type="RuleBase" id="RU003718"/>
    </source>
</evidence>
<keyword evidence="2 4" id="KW-0328">Glycosyltransferase</keyword>
<dbReference type="FunFam" id="3.40.50.2000:FF:000056">
    <property type="entry name" value="Glycosyltransferase"/>
    <property type="match status" value="1"/>
</dbReference>
<dbReference type="FunFam" id="3.40.50.2000:FF:000080">
    <property type="entry name" value="Glycosyltransferase"/>
    <property type="match status" value="1"/>
</dbReference>
<dbReference type="CDD" id="cd03784">
    <property type="entry name" value="GT1_Gtf-like"/>
    <property type="match status" value="1"/>
</dbReference>
<gene>
    <name evidence="7" type="primary">LOC107410776</name>
</gene>
<protein>
    <recommendedName>
        <fullName evidence="5">Glycosyltransferase</fullName>
        <ecNumber evidence="5">2.4.1.-</ecNumber>
    </recommendedName>
</protein>
<name>A0A6P3Z7E8_ZIZJJ</name>
<dbReference type="InParanoid" id="A0A6P3Z7E8"/>
<keyword evidence="6" id="KW-1185">Reference proteome</keyword>
<dbReference type="Gene3D" id="3.40.50.2000">
    <property type="entry name" value="Glycogen Phosphorylase B"/>
    <property type="match status" value="2"/>
</dbReference>
<dbReference type="PROSITE" id="PS00375">
    <property type="entry name" value="UDPGT"/>
    <property type="match status" value="1"/>
</dbReference>
<evidence type="ECO:0000256" key="2">
    <source>
        <dbReference type="ARBA" id="ARBA00022676"/>
    </source>
</evidence>
<dbReference type="AlphaFoldDB" id="A0A6P3Z7E8"/>
<evidence type="ECO:0000256" key="3">
    <source>
        <dbReference type="ARBA" id="ARBA00022679"/>
    </source>
</evidence>
<dbReference type="SUPFAM" id="SSF53756">
    <property type="entry name" value="UDP-Glycosyltransferase/glycogen phosphorylase"/>
    <property type="match status" value="1"/>
</dbReference>
<dbReference type="Pfam" id="PF00201">
    <property type="entry name" value="UDPGT"/>
    <property type="match status" value="1"/>
</dbReference>
<evidence type="ECO:0000313" key="6">
    <source>
        <dbReference type="Proteomes" id="UP001652623"/>
    </source>
</evidence>
<dbReference type="Proteomes" id="UP001652623">
    <property type="component" value="Chromosome 10"/>
</dbReference>
<dbReference type="EC" id="2.4.1.-" evidence="5"/>
<evidence type="ECO:0000313" key="7">
    <source>
        <dbReference type="RefSeq" id="XP_015873730.3"/>
    </source>
</evidence>
<comment type="similarity">
    <text evidence="1 4">Belongs to the UDP-glycosyltransferase family.</text>
</comment>
<keyword evidence="3 4" id="KW-0808">Transferase</keyword>
<dbReference type="SMR" id="A0A6P3Z7E8"/>
<evidence type="ECO:0000256" key="5">
    <source>
        <dbReference type="RuleBase" id="RU362057"/>
    </source>
</evidence>
<dbReference type="InterPro" id="IPR035595">
    <property type="entry name" value="UDP_glycos_trans_CS"/>
</dbReference>